<name>A0ABT0GYV0_9HYPH</name>
<protein>
    <recommendedName>
        <fullName evidence="3">DUF402 domain-containing protein</fullName>
    </recommendedName>
</protein>
<reference evidence="1" key="1">
    <citation type="submission" date="2022-04" db="EMBL/GenBank/DDBJ databases">
        <title>Roseibium sp. CAU 1639 isolated from mud.</title>
        <authorList>
            <person name="Kim W."/>
        </authorList>
    </citation>
    <scope>NUCLEOTIDE SEQUENCE</scope>
    <source>
        <strain evidence="1">CAU 1639</strain>
    </source>
</reference>
<keyword evidence="2" id="KW-1185">Reference proteome</keyword>
<dbReference type="Proteomes" id="UP001431221">
    <property type="component" value="Unassembled WGS sequence"/>
</dbReference>
<evidence type="ECO:0000313" key="2">
    <source>
        <dbReference type="Proteomes" id="UP001431221"/>
    </source>
</evidence>
<accession>A0ABT0GYV0</accession>
<evidence type="ECO:0000313" key="1">
    <source>
        <dbReference type="EMBL" id="MCK7614415.1"/>
    </source>
</evidence>
<dbReference type="RefSeq" id="WP_248156966.1">
    <property type="nucleotide sequence ID" value="NZ_JALNMJ010000015.1"/>
</dbReference>
<gene>
    <name evidence="1" type="ORF">M0H32_19770</name>
</gene>
<organism evidence="1 2">
    <name type="scientific">Roseibium sediminicola</name>
    <dbReference type="NCBI Taxonomy" id="2933272"/>
    <lineage>
        <taxon>Bacteria</taxon>
        <taxon>Pseudomonadati</taxon>
        <taxon>Pseudomonadota</taxon>
        <taxon>Alphaproteobacteria</taxon>
        <taxon>Hyphomicrobiales</taxon>
        <taxon>Stappiaceae</taxon>
        <taxon>Roseibium</taxon>
    </lineage>
</organism>
<proteinExistence type="predicted"/>
<evidence type="ECO:0008006" key="3">
    <source>
        <dbReference type="Google" id="ProtNLM"/>
    </source>
</evidence>
<dbReference type="EMBL" id="JALNMJ010000015">
    <property type="protein sequence ID" value="MCK7614415.1"/>
    <property type="molecule type" value="Genomic_DNA"/>
</dbReference>
<comment type="caution">
    <text evidence="1">The sequence shown here is derived from an EMBL/GenBank/DDBJ whole genome shotgun (WGS) entry which is preliminary data.</text>
</comment>
<sequence length="177" mass="20329">MKDLYRQLGCELTTAPYPGRRGVVAFNAHDVSGELFRLRMIEGSYEVEFVRSGQPVLEAQEAIWIHGSRTLNANSKIGYVIGRWWQENHAHANVAQHRYVKYSNSGDLWLDYERHLVDGFLANNILVETVLEEGKISDKPVLAHLIRTSQMYHYLGIEFTPFMSDFSDLLKDQALTQ</sequence>